<name>A0A3M7RF01_BRAPC</name>
<feature type="non-terminal residue" evidence="1">
    <location>
        <position position="57"/>
    </location>
</feature>
<sequence length="57" mass="6854">MLSQIISQVFRNSVQNDIKNKNSYPIFNHFVLFFNTELHKTQKNYICLTIFIEIFVN</sequence>
<evidence type="ECO:0000313" key="2">
    <source>
        <dbReference type="Proteomes" id="UP000276133"/>
    </source>
</evidence>
<proteinExistence type="predicted"/>
<evidence type="ECO:0000313" key="1">
    <source>
        <dbReference type="EMBL" id="RNA21855.1"/>
    </source>
</evidence>
<dbReference type="Proteomes" id="UP000276133">
    <property type="component" value="Unassembled WGS sequence"/>
</dbReference>
<organism evidence="1 2">
    <name type="scientific">Brachionus plicatilis</name>
    <name type="common">Marine rotifer</name>
    <name type="synonym">Brachionus muelleri</name>
    <dbReference type="NCBI Taxonomy" id="10195"/>
    <lineage>
        <taxon>Eukaryota</taxon>
        <taxon>Metazoa</taxon>
        <taxon>Spiralia</taxon>
        <taxon>Gnathifera</taxon>
        <taxon>Rotifera</taxon>
        <taxon>Eurotatoria</taxon>
        <taxon>Monogononta</taxon>
        <taxon>Pseudotrocha</taxon>
        <taxon>Ploima</taxon>
        <taxon>Brachionidae</taxon>
        <taxon>Brachionus</taxon>
    </lineage>
</organism>
<accession>A0A3M7RF01</accession>
<reference evidence="1 2" key="1">
    <citation type="journal article" date="2018" name="Sci. Rep.">
        <title>Genomic signatures of local adaptation to the degree of environmental predictability in rotifers.</title>
        <authorList>
            <person name="Franch-Gras L."/>
            <person name="Hahn C."/>
            <person name="Garcia-Roger E.M."/>
            <person name="Carmona M.J."/>
            <person name="Serra M."/>
            <person name="Gomez A."/>
        </authorList>
    </citation>
    <scope>NUCLEOTIDE SEQUENCE [LARGE SCALE GENOMIC DNA]</scope>
    <source>
        <strain evidence="1">HYR1</strain>
    </source>
</reference>
<keyword evidence="2" id="KW-1185">Reference proteome</keyword>
<protein>
    <submittedName>
        <fullName evidence="1">Uncharacterized protein</fullName>
    </submittedName>
</protein>
<dbReference type="AlphaFoldDB" id="A0A3M7RF01"/>
<gene>
    <name evidence="1" type="ORF">BpHYR1_027844</name>
</gene>
<comment type="caution">
    <text evidence="1">The sequence shown here is derived from an EMBL/GenBank/DDBJ whole genome shotgun (WGS) entry which is preliminary data.</text>
</comment>
<dbReference type="EMBL" id="REGN01003579">
    <property type="protein sequence ID" value="RNA21855.1"/>
    <property type="molecule type" value="Genomic_DNA"/>
</dbReference>